<dbReference type="EMBL" id="LAZR01010064">
    <property type="protein sequence ID" value="KKM69012.1"/>
    <property type="molecule type" value="Genomic_DNA"/>
</dbReference>
<comment type="caution">
    <text evidence="1">The sequence shown here is derived from an EMBL/GenBank/DDBJ whole genome shotgun (WGS) entry which is preliminary data.</text>
</comment>
<reference evidence="1" key="1">
    <citation type="journal article" date="2015" name="Nature">
        <title>Complex archaea that bridge the gap between prokaryotes and eukaryotes.</title>
        <authorList>
            <person name="Spang A."/>
            <person name="Saw J.H."/>
            <person name="Jorgensen S.L."/>
            <person name="Zaremba-Niedzwiedzka K."/>
            <person name="Martijn J."/>
            <person name="Lind A.E."/>
            <person name="van Eijk R."/>
            <person name="Schleper C."/>
            <person name="Guy L."/>
            <person name="Ettema T.J."/>
        </authorList>
    </citation>
    <scope>NUCLEOTIDE SEQUENCE</scope>
</reference>
<protein>
    <submittedName>
        <fullName evidence="1">Uncharacterized protein</fullName>
    </submittedName>
</protein>
<gene>
    <name evidence="1" type="ORF">LCGC14_1455130</name>
</gene>
<evidence type="ECO:0000313" key="1">
    <source>
        <dbReference type="EMBL" id="KKM69012.1"/>
    </source>
</evidence>
<proteinExistence type="predicted"/>
<name>A0A0F9MIL0_9ZZZZ</name>
<sequence>MTCGAGELRALERIVSAVSSQIATYCKRVFGEERVTMTLPGFGYTNLVLDRFPIVEVLSVAFDGEPVTDYTTVDAAAGMLYRRAGWAWTVGAFGGQFTGGGPRVDHPMPNSEEAIFAVDSWVGYILPSFPTSYTPNAGSVNLPAEIEEAALIAIKDRWAARAGGTRGTRGEVTSVKTTGVSVSYAARNASAIATQARLSTGLPTEAVGLLEPYVVIK</sequence>
<organism evidence="1">
    <name type="scientific">marine sediment metagenome</name>
    <dbReference type="NCBI Taxonomy" id="412755"/>
    <lineage>
        <taxon>unclassified sequences</taxon>
        <taxon>metagenomes</taxon>
        <taxon>ecological metagenomes</taxon>
    </lineage>
</organism>
<accession>A0A0F9MIL0</accession>
<dbReference type="AlphaFoldDB" id="A0A0F9MIL0"/>